<evidence type="ECO:0000256" key="1">
    <source>
        <dbReference type="ARBA" id="ARBA00012771"/>
    </source>
</evidence>
<protein>
    <recommendedName>
        <fullName evidence="1">peptide chain release factor N(5)-glutamine methyltransferase</fullName>
        <ecNumber evidence="1">2.1.1.297</ecNumber>
    </recommendedName>
</protein>
<dbReference type="KEGG" id="glz:GLAREA_01131"/>
<dbReference type="PROSITE" id="PS00092">
    <property type="entry name" value="N6_MTASE"/>
    <property type="match status" value="1"/>
</dbReference>
<reference evidence="7 8" key="1">
    <citation type="journal article" date="2013" name="BMC Genomics">
        <title>Genomics-driven discovery of the pneumocandin biosynthetic gene cluster in the fungus Glarea lozoyensis.</title>
        <authorList>
            <person name="Chen L."/>
            <person name="Yue Q."/>
            <person name="Zhang X."/>
            <person name="Xiang M."/>
            <person name="Wang C."/>
            <person name="Li S."/>
            <person name="Che Y."/>
            <person name="Ortiz-Lopez F.J."/>
            <person name="Bills G.F."/>
            <person name="Liu X."/>
            <person name="An Z."/>
        </authorList>
    </citation>
    <scope>NUCLEOTIDE SEQUENCE [LARGE SCALE GENOMIC DNA]</scope>
    <source>
        <strain evidence="8">ATCC 20868 / MF5171</strain>
    </source>
</reference>
<dbReference type="EC" id="2.1.1.297" evidence="1"/>
<dbReference type="eggNOG" id="KOG2904">
    <property type="taxonomic scope" value="Eukaryota"/>
</dbReference>
<dbReference type="GO" id="GO:0005739">
    <property type="term" value="C:mitochondrion"/>
    <property type="evidence" value="ECO:0007669"/>
    <property type="project" value="TreeGrafter"/>
</dbReference>
<keyword evidence="3 7" id="KW-0808">Transferase</keyword>
<dbReference type="InterPro" id="IPR050320">
    <property type="entry name" value="N5-glutamine_MTase"/>
</dbReference>
<evidence type="ECO:0000256" key="4">
    <source>
        <dbReference type="ARBA" id="ARBA00022691"/>
    </source>
</evidence>
<dbReference type="GeneID" id="19460189"/>
<feature type="domain" description="Methyltransferase small" evidence="6">
    <location>
        <begin position="133"/>
        <end position="242"/>
    </location>
</feature>
<name>S3DDA1_GLAL2</name>
<evidence type="ECO:0000313" key="8">
    <source>
        <dbReference type="Proteomes" id="UP000016922"/>
    </source>
</evidence>
<dbReference type="OrthoDB" id="269872at2759"/>
<dbReference type="InterPro" id="IPR029063">
    <property type="entry name" value="SAM-dependent_MTases_sf"/>
</dbReference>
<dbReference type="InterPro" id="IPR002052">
    <property type="entry name" value="DNA_methylase_N6_adenine_CS"/>
</dbReference>
<evidence type="ECO:0000313" key="7">
    <source>
        <dbReference type="EMBL" id="EPE29971.1"/>
    </source>
</evidence>
<dbReference type="OMA" id="MPRIPYS"/>
<dbReference type="Proteomes" id="UP000016922">
    <property type="component" value="Unassembled WGS sequence"/>
</dbReference>
<keyword evidence="4" id="KW-0949">S-adenosyl-L-methionine</keyword>
<sequence>MPRLPHSLLLRARNISSLLPLVLRGARSLDSAINELRWLREHVEEICVNKPEEHFHRTLFRLCKRRSRGEPLQYILRSQPFGDLDIECKPGVLIPRPETEACTIHLAGLLVQERLRPLTEGTNQRPRQSDAQSSLKIVDLCTGTGCIPLLLHSQLTPTFKSIRCMGWDISKDAVSLARANLTRNELLKNITAPDSQSSPSITFERVDIFSDFTDQQLRDLKCDVLVSNPPYISHQSFKYETTRSVRNWEPKLALVPSIPQKGGCLPQDVFYDRLLHLHLKVCGSRILLMEVGDDEQAIRVAQLAIGRLREDLDASRVVQIELWRDSPDSLPLDNELQEYDLDGYNINVRGSGTLRAVVLVS</sequence>
<dbReference type="SUPFAM" id="SSF53335">
    <property type="entry name" value="S-adenosyl-L-methionine-dependent methyltransferases"/>
    <property type="match status" value="1"/>
</dbReference>
<keyword evidence="2 7" id="KW-0489">Methyltransferase</keyword>
<comment type="catalytic activity">
    <reaction evidence="5">
        <text>L-glutaminyl-[peptide chain release factor] + S-adenosyl-L-methionine = N(5)-methyl-L-glutaminyl-[peptide chain release factor] + S-adenosyl-L-homocysteine + H(+)</text>
        <dbReference type="Rhea" id="RHEA:42896"/>
        <dbReference type="Rhea" id="RHEA-COMP:10271"/>
        <dbReference type="Rhea" id="RHEA-COMP:10272"/>
        <dbReference type="ChEBI" id="CHEBI:15378"/>
        <dbReference type="ChEBI" id="CHEBI:30011"/>
        <dbReference type="ChEBI" id="CHEBI:57856"/>
        <dbReference type="ChEBI" id="CHEBI:59789"/>
        <dbReference type="ChEBI" id="CHEBI:61891"/>
        <dbReference type="EC" id="2.1.1.297"/>
    </reaction>
</comment>
<dbReference type="NCBIfam" id="TIGR00536">
    <property type="entry name" value="hemK_fam"/>
    <property type="match status" value="1"/>
</dbReference>
<dbReference type="GO" id="GO:0102559">
    <property type="term" value="F:peptide chain release factor N(5)-glutamine methyltransferase activity"/>
    <property type="evidence" value="ECO:0007669"/>
    <property type="project" value="UniProtKB-EC"/>
</dbReference>
<dbReference type="PANTHER" id="PTHR18895">
    <property type="entry name" value="HEMK METHYLTRANSFERASE"/>
    <property type="match status" value="1"/>
</dbReference>
<evidence type="ECO:0000256" key="2">
    <source>
        <dbReference type="ARBA" id="ARBA00022603"/>
    </source>
</evidence>
<dbReference type="Gene3D" id="3.40.50.150">
    <property type="entry name" value="Vaccinia Virus protein VP39"/>
    <property type="match status" value="1"/>
</dbReference>
<dbReference type="HOGENOM" id="CLU_018398_0_0_1"/>
<evidence type="ECO:0000259" key="6">
    <source>
        <dbReference type="Pfam" id="PF05175"/>
    </source>
</evidence>
<accession>S3DDA1</accession>
<proteinExistence type="predicted"/>
<evidence type="ECO:0000256" key="3">
    <source>
        <dbReference type="ARBA" id="ARBA00022679"/>
    </source>
</evidence>
<dbReference type="EMBL" id="KE145367">
    <property type="protein sequence ID" value="EPE29971.1"/>
    <property type="molecule type" value="Genomic_DNA"/>
</dbReference>
<dbReference type="AlphaFoldDB" id="S3DDA1"/>
<evidence type="ECO:0000256" key="5">
    <source>
        <dbReference type="ARBA" id="ARBA00048391"/>
    </source>
</evidence>
<keyword evidence="8" id="KW-1185">Reference proteome</keyword>
<dbReference type="PANTHER" id="PTHR18895:SF74">
    <property type="entry name" value="MTRF1L RELEASE FACTOR GLUTAMINE METHYLTRANSFERASE"/>
    <property type="match status" value="1"/>
</dbReference>
<gene>
    <name evidence="7" type="ORF">GLAREA_01131</name>
</gene>
<organism evidence="7 8">
    <name type="scientific">Glarea lozoyensis (strain ATCC 20868 / MF5171)</name>
    <dbReference type="NCBI Taxonomy" id="1116229"/>
    <lineage>
        <taxon>Eukaryota</taxon>
        <taxon>Fungi</taxon>
        <taxon>Dikarya</taxon>
        <taxon>Ascomycota</taxon>
        <taxon>Pezizomycotina</taxon>
        <taxon>Leotiomycetes</taxon>
        <taxon>Helotiales</taxon>
        <taxon>Helotiaceae</taxon>
        <taxon>Glarea</taxon>
    </lineage>
</organism>
<dbReference type="Gene3D" id="1.10.8.10">
    <property type="entry name" value="DNA helicase RuvA subunit, C-terminal domain"/>
    <property type="match status" value="1"/>
</dbReference>
<dbReference type="InterPro" id="IPR004556">
    <property type="entry name" value="HemK-like"/>
</dbReference>
<dbReference type="Pfam" id="PF05175">
    <property type="entry name" value="MTS"/>
    <property type="match status" value="1"/>
</dbReference>
<dbReference type="RefSeq" id="XP_008084080.1">
    <property type="nucleotide sequence ID" value="XM_008085889.1"/>
</dbReference>
<dbReference type="InterPro" id="IPR007848">
    <property type="entry name" value="Small_mtfrase_dom"/>
</dbReference>
<dbReference type="STRING" id="1116229.S3DDA1"/>
<dbReference type="GO" id="GO:0032259">
    <property type="term" value="P:methylation"/>
    <property type="evidence" value="ECO:0007669"/>
    <property type="project" value="UniProtKB-KW"/>
</dbReference>
<dbReference type="CDD" id="cd02440">
    <property type="entry name" value="AdoMet_MTases"/>
    <property type="match status" value="1"/>
</dbReference>
<dbReference type="GO" id="GO:0003676">
    <property type="term" value="F:nucleic acid binding"/>
    <property type="evidence" value="ECO:0007669"/>
    <property type="project" value="InterPro"/>
</dbReference>